<sequence>MPCFFFVSTSIFHIIVYALPSPQQSATLVFFGAGNPQDPTASLVTEFLVPTGTSSGGDQTTFELVEVKSAMIDPLVNNGTATQSQPLTTLTAQVVASSSGFMVDGTFTGNFGIFTSSEECDSTATNGGVCEGVVAGFTISANAATGDPLVIAISTPTSSATSQSSTSSTTSSSNSSPTTVGANGGSKREFDQKMLALVFGTTILGICSGRFLVL</sequence>
<dbReference type="Proteomes" id="UP000799118">
    <property type="component" value="Unassembled WGS sequence"/>
</dbReference>
<evidence type="ECO:0000256" key="2">
    <source>
        <dbReference type="SAM" id="SignalP"/>
    </source>
</evidence>
<feature type="signal peptide" evidence="2">
    <location>
        <begin position="1"/>
        <end position="18"/>
    </location>
</feature>
<evidence type="ECO:0000256" key="1">
    <source>
        <dbReference type="SAM" id="MobiDB-lite"/>
    </source>
</evidence>
<reference evidence="3" key="1">
    <citation type="journal article" date="2019" name="Environ. Microbiol.">
        <title>Fungal ecological strategies reflected in gene transcription - a case study of two litter decomposers.</title>
        <authorList>
            <person name="Barbi F."/>
            <person name="Kohler A."/>
            <person name="Barry K."/>
            <person name="Baskaran P."/>
            <person name="Daum C."/>
            <person name="Fauchery L."/>
            <person name="Ihrmark K."/>
            <person name="Kuo A."/>
            <person name="LaButti K."/>
            <person name="Lipzen A."/>
            <person name="Morin E."/>
            <person name="Grigoriev I.V."/>
            <person name="Henrissat B."/>
            <person name="Lindahl B."/>
            <person name="Martin F."/>
        </authorList>
    </citation>
    <scope>NUCLEOTIDE SEQUENCE</scope>
    <source>
        <strain evidence="3">JB14</strain>
    </source>
</reference>
<feature type="region of interest" description="Disordered" evidence="1">
    <location>
        <begin position="157"/>
        <end position="185"/>
    </location>
</feature>
<evidence type="ECO:0000313" key="4">
    <source>
        <dbReference type="Proteomes" id="UP000799118"/>
    </source>
</evidence>
<keyword evidence="4" id="KW-1185">Reference proteome</keyword>
<protein>
    <submittedName>
        <fullName evidence="3">Uncharacterized protein</fullName>
    </submittedName>
</protein>
<dbReference type="AlphaFoldDB" id="A0A6A4HGD4"/>
<name>A0A6A4HGD4_9AGAR</name>
<accession>A0A6A4HGD4</accession>
<proteinExistence type="predicted"/>
<gene>
    <name evidence="3" type="ORF">BT96DRAFT_94457</name>
</gene>
<feature type="chain" id="PRO_5025693817" evidence="2">
    <location>
        <begin position="19"/>
        <end position="214"/>
    </location>
</feature>
<organism evidence="3 4">
    <name type="scientific">Gymnopus androsaceus JB14</name>
    <dbReference type="NCBI Taxonomy" id="1447944"/>
    <lineage>
        <taxon>Eukaryota</taxon>
        <taxon>Fungi</taxon>
        <taxon>Dikarya</taxon>
        <taxon>Basidiomycota</taxon>
        <taxon>Agaricomycotina</taxon>
        <taxon>Agaricomycetes</taxon>
        <taxon>Agaricomycetidae</taxon>
        <taxon>Agaricales</taxon>
        <taxon>Marasmiineae</taxon>
        <taxon>Omphalotaceae</taxon>
        <taxon>Gymnopus</taxon>
    </lineage>
</organism>
<evidence type="ECO:0000313" key="3">
    <source>
        <dbReference type="EMBL" id="KAE9396820.1"/>
    </source>
</evidence>
<feature type="compositionally biased region" description="Low complexity" evidence="1">
    <location>
        <begin position="157"/>
        <end position="179"/>
    </location>
</feature>
<dbReference type="EMBL" id="ML769507">
    <property type="protein sequence ID" value="KAE9396820.1"/>
    <property type="molecule type" value="Genomic_DNA"/>
</dbReference>
<keyword evidence="2" id="KW-0732">Signal</keyword>